<reference evidence="2 3" key="1">
    <citation type="submission" date="2019-03" db="EMBL/GenBank/DDBJ databases">
        <title>Single cell metagenomics reveals metabolic interactions within the superorganism composed of flagellate Streblomastix strix and complex community of Bacteroidetes bacteria on its surface.</title>
        <authorList>
            <person name="Treitli S.C."/>
            <person name="Kolisko M."/>
            <person name="Husnik F."/>
            <person name="Keeling P."/>
            <person name="Hampl V."/>
        </authorList>
    </citation>
    <scope>NUCLEOTIDE SEQUENCE [LARGE SCALE GENOMIC DNA]</scope>
    <source>
        <strain evidence="2">ST1C</strain>
    </source>
</reference>
<feature type="non-terminal residue" evidence="2">
    <location>
        <position position="166"/>
    </location>
</feature>
<proteinExistence type="predicted"/>
<comment type="caution">
    <text evidence="2">The sequence shown here is derived from an EMBL/GenBank/DDBJ whole genome shotgun (WGS) entry which is preliminary data.</text>
</comment>
<dbReference type="EMBL" id="SNRW01031026">
    <property type="protein sequence ID" value="KAA6357685.1"/>
    <property type="molecule type" value="Genomic_DNA"/>
</dbReference>
<dbReference type="AlphaFoldDB" id="A0A5J4TJN8"/>
<name>A0A5J4TJN8_9EUKA</name>
<dbReference type="Proteomes" id="UP000324800">
    <property type="component" value="Unassembled WGS sequence"/>
</dbReference>
<evidence type="ECO:0000313" key="3">
    <source>
        <dbReference type="Proteomes" id="UP000324800"/>
    </source>
</evidence>
<feature type="compositionally biased region" description="Basic and acidic residues" evidence="1">
    <location>
        <begin position="31"/>
        <end position="54"/>
    </location>
</feature>
<gene>
    <name evidence="2" type="ORF">EZS28_046788</name>
</gene>
<evidence type="ECO:0000256" key="1">
    <source>
        <dbReference type="SAM" id="MobiDB-lite"/>
    </source>
</evidence>
<feature type="region of interest" description="Disordered" evidence="1">
    <location>
        <begin position="1"/>
        <end position="54"/>
    </location>
</feature>
<evidence type="ECO:0000313" key="2">
    <source>
        <dbReference type="EMBL" id="KAA6357685.1"/>
    </source>
</evidence>
<feature type="compositionally biased region" description="Basic and acidic residues" evidence="1">
    <location>
        <begin position="1"/>
        <end position="10"/>
    </location>
</feature>
<feature type="compositionally biased region" description="Polar residues" evidence="1">
    <location>
        <begin position="11"/>
        <end position="23"/>
    </location>
</feature>
<organism evidence="2 3">
    <name type="scientific">Streblomastix strix</name>
    <dbReference type="NCBI Taxonomy" id="222440"/>
    <lineage>
        <taxon>Eukaryota</taxon>
        <taxon>Metamonada</taxon>
        <taxon>Preaxostyla</taxon>
        <taxon>Oxymonadida</taxon>
        <taxon>Streblomastigidae</taxon>
        <taxon>Streblomastix</taxon>
    </lineage>
</organism>
<protein>
    <submittedName>
        <fullName evidence="2">Uncharacterized protein</fullName>
    </submittedName>
</protein>
<sequence length="166" mass="19701">MLEQPTDKPSHQSPRLSEGSQLQFLYPYRNNEQKIKADNERQLEQDKIDQQMKSDYDMKLKKGSDKYIDETIYSDIEGEPQSKLTYNEIQQMRRKQYNKDYKCQVCPSVILLEVDLIKEAKYKELQSEILDSKTWISPKYAVYVRKIMDSINENSQQTHTTFEANT</sequence>
<accession>A0A5J4TJN8</accession>